<dbReference type="PANTHER" id="PTHR45911">
    <property type="entry name" value="C2 DOMAIN-CONTAINING PROTEIN"/>
    <property type="match status" value="1"/>
</dbReference>
<feature type="non-terminal residue" evidence="4">
    <location>
        <position position="137"/>
    </location>
</feature>
<dbReference type="Pfam" id="PF00168">
    <property type="entry name" value="C2"/>
    <property type="match status" value="1"/>
</dbReference>
<evidence type="ECO:0000259" key="3">
    <source>
        <dbReference type="PROSITE" id="PS50004"/>
    </source>
</evidence>
<organism evidence="4 5">
    <name type="scientific">Meganyctiphanes norvegica</name>
    <name type="common">Northern krill</name>
    <name type="synonym">Thysanopoda norvegica</name>
    <dbReference type="NCBI Taxonomy" id="48144"/>
    <lineage>
        <taxon>Eukaryota</taxon>
        <taxon>Metazoa</taxon>
        <taxon>Ecdysozoa</taxon>
        <taxon>Arthropoda</taxon>
        <taxon>Crustacea</taxon>
        <taxon>Multicrustacea</taxon>
        <taxon>Malacostraca</taxon>
        <taxon>Eumalacostraca</taxon>
        <taxon>Eucarida</taxon>
        <taxon>Euphausiacea</taxon>
        <taxon>Euphausiidae</taxon>
        <taxon>Meganyctiphanes</taxon>
    </lineage>
</organism>
<dbReference type="AlphaFoldDB" id="A0AAV2PVS0"/>
<protein>
    <recommendedName>
        <fullName evidence="3">C2 domain-containing protein</fullName>
    </recommendedName>
</protein>
<evidence type="ECO:0000256" key="2">
    <source>
        <dbReference type="ARBA" id="ARBA00022837"/>
    </source>
</evidence>
<dbReference type="Gene3D" id="2.60.40.150">
    <property type="entry name" value="C2 domain"/>
    <property type="match status" value="1"/>
</dbReference>
<accession>A0AAV2PVS0</accession>
<comment type="caution">
    <text evidence="4">The sequence shown here is derived from an EMBL/GenBank/DDBJ whole genome shotgun (WGS) entry which is preliminary data.</text>
</comment>
<dbReference type="InterPro" id="IPR000008">
    <property type="entry name" value="C2_dom"/>
</dbReference>
<evidence type="ECO:0000313" key="5">
    <source>
        <dbReference type="Proteomes" id="UP001497623"/>
    </source>
</evidence>
<dbReference type="Proteomes" id="UP001497623">
    <property type="component" value="Unassembled WGS sequence"/>
</dbReference>
<dbReference type="EMBL" id="CAXKWB010001631">
    <property type="protein sequence ID" value="CAL4065000.1"/>
    <property type="molecule type" value="Genomic_DNA"/>
</dbReference>
<keyword evidence="1" id="KW-0479">Metal-binding</keyword>
<sequence>MVLLRGYLHVNLIEAKDLPDCDTAFFNIDPKDTSDPFAQVRIGACVLCKTYCVNNDLSPKWQESFKVPVCHESDELNIEVLDKDHFKSGLLGEVSLRTEDLLDGEELEGWYPLAGCDGQIRISFTFVPKEDLENIFE</sequence>
<dbReference type="PROSITE" id="PS50004">
    <property type="entry name" value="C2"/>
    <property type="match status" value="1"/>
</dbReference>
<reference evidence="4 5" key="1">
    <citation type="submission" date="2024-05" db="EMBL/GenBank/DDBJ databases">
        <authorList>
            <person name="Wallberg A."/>
        </authorList>
    </citation>
    <scope>NUCLEOTIDE SEQUENCE [LARGE SCALE GENOMIC DNA]</scope>
</reference>
<feature type="domain" description="C2" evidence="3">
    <location>
        <begin position="1"/>
        <end position="111"/>
    </location>
</feature>
<dbReference type="SUPFAM" id="SSF49562">
    <property type="entry name" value="C2 domain (Calcium/lipid-binding domain, CaLB)"/>
    <property type="match status" value="1"/>
</dbReference>
<name>A0AAV2PVS0_MEGNR</name>
<dbReference type="GO" id="GO:0046872">
    <property type="term" value="F:metal ion binding"/>
    <property type="evidence" value="ECO:0007669"/>
    <property type="project" value="UniProtKB-KW"/>
</dbReference>
<proteinExistence type="predicted"/>
<keyword evidence="2" id="KW-0106">Calcium</keyword>
<gene>
    <name evidence="4" type="ORF">MNOR_LOCUS4458</name>
</gene>
<keyword evidence="5" id="KW-1185">Reference proteome</keyword>
<evidence type="ECO:0000313" key="4">
    <source>
        <dbReference type="EMBL" id="CAL4065000.1"/>
    </source>
</evidence>
<evidence type="ECO:0000256" key="1">
    <source>
        <dbReference type="ARBA" id="ARBA00022723"/>
    </source>
</evidence>
<dbReference type="InterPro" id="IPR035892">
    <property type="entry name" value="C2_domain_sf"/>
</dbReference>
<dbReference type="SMART" id="SM00239">
    <property type="entry name" value="C2"/>
    <property type="match status" value="1"/>
</dbReference>